<dbReference type="EMBL" id="JAZHXI010000014">
    <property type="protein sequence ID" value="KAL2064289.1"/>
    <property type="molecule type" value="Genomic_DNA"/>
</dbReference>
<evidence type="ECO:0000313" key="2">
    <source>
        <dbReference type="EMBL" id="KAL2064289.1"/>
    </source>
</evidence>
<reference evidence="2 3" key="1">
    <citation type="journal article" date="2024" name="Commun. Biol.">
        <title>Comparative genomic analysis of thermophilic fungi reveals convergent evolutionary adaptations and gene losses.</title>
        <authorList>
            <person name="Steindorff A.S."/>
            <person name="Aguilar-Pontes M.V."/>
            <person name="Robinson A.J."/>
            <person name="Andreopoulos B."/>
            <person name="LaButti K."/>
            <person name="Kuo A."/>
            <person name="Mondo S."/>
            <person name="Riley R."/>
            <person name="Otillar R."/>
            <person name="Haridas S."/>
            <person name="Lipzen A."/>
            <person name="Grimwood J."/>
            <person name="Schmutz J."/>
            <person name="Clum A."/>
            <person name="Reid I.D."/>
            <person name="Moisan M.C."/>
            <person name="Butler G."/>
            <person name="Nguyen T.T.M."/>
            <person name="Dewar K."/>
            <person name="Conant G."/>
            <person name="Drula E."/>
            <person name="Henrissat B."/>
            <person name="Hansel C."/>
            <person name="Singer S."/>
            <person name="Hutchinson M.I."/>
            <person name="de Vries R.P."/>
            <person name="Natvig D.O."/>
            <person name="Powell A.J."/>
            <person name="Tsang A."/>
            <person name="Grigoriev I.V."/>
        </authorList>
    </citation>
    <scope>NUCLEOTIDE SEQUENCE [LARGE SCALE GENOMIC DNA]</scope>
    <source>
        <strain evidence="2 3">CBS 494.80</strain>
    </source>
</reference>
<feature type="region of interest" description="Disordered" evidence="1">
    <location>
        <begin position="14"/>
        <end position="49"/>
    </location>
</feature>
<evidence type="ECO:0008006" key="4">
    <source>
        <dbReference type="Google" id="ProtNLM"/>
    </source>
</evidence>
<gene>
    <name evidence="2" type="ORF">VTL71DRAFT_4783</name>
</gene>
<protein>
    <recommendedName>
        <fullName evidence="4">DUF4185 domain-containing protein</fullName>
    </recommendedName>
</protein>
<evidence type="ECO:0000256" key="1">
    <source>
        <dbReference type="SAM" id="MobiDB-lite"/>
    </source>
</evidence>
<name>A0ABR4C2Z3_9HELO</name>
<feature type="compositionally biased region" description="Polar residues" evidence="1">
    <location>
        <begin position="31"/>
        <end position="49"/>
    </location>
</feature>
<sequence length="377" mass="41783">MSKYLDKFNQKILGHSSGSSNKNAPPIPFSTKPSTTLNPSPTASLPDPQTFTSDVNKKWKITKLGPIYSSSIPRIGWDKGRTSVLSRTTFWNFGDVVSLDGPMKNGFCMGAAWYANPNNILEVDTKDCSNVAMWDFAKPHESDPKPTDDTEHWGMDTSNIAEVEPGVGIGFVWVIWRNTTGKEISQGLGVIRVTLGKDCPLAERVGPLVTGPDELQMGLMTIINAEGYVYTYSNGGLTGIIVGRAKLADAFDASKYEFLRGDGNWVRGIPKANDIGYGIQTMNSDQNKIHSNGQGSIMYNKYLKKYMLFTCMYGHATNFYMSETPYGPWTTEYRLLDNEPGYGINVHPSMSEDHSVLYVSSGTMENIISMWKVEFGY</sequence>
<keyword evidence="3" id="KW-1185">Reference proteome</keyword>
<accession>A0ABR4C2Z3</accession>
<comment type="caution">
    <text evidence="2">The sequence shown here is derived from an EMBL/GenBank/DDBJ whole genome shotgun (WGS) entry which is preliminary data.</text>
</comment>
<dbReference type="Proteomes" id="UP001595075">
    <property type="component" value="Unassembled WGS sequence"/>
</dbReference>
<organism evidence="2 3">
    <name type="scientific">Oculimacula yallundae</name>
    <dbReference type="NCBI Taxonomy" id="86028"/>
    <lineage>
        <taxon>Eukaryota</taxon>
        <taxon>Fungi</taxon>
        <taxon>Dikarya</taxon>
        <taxon>Ascomycota</taxon>
        <taxon>Pezizomycotina</taxon>
        <taxon>Leotiomycetes</taxon>
        <taxon>Helotiales</taxon>
        <taxon>Ploettnerulaceae</taxon>
        <taxon>Oculimacula</taxon>
    </lineage>
</organism>
<evidence type="ECO:0000313" key="3">
    <source>
        <dbReference type="Proteomes" id="UP001595075"/>
    </source>
</evidence>
<proteinExistence type="predicted"/>